<comment type="similarity">
    <text evidence="2 10">Belongs to the glycosyltransferase 31 family.</text>
</comment>
<dbReference type="AlphaFoldDB" id="A0A1X0NFR4"/>
<accession>A0A1X0NFR4</accession>
<keyword evidence="6 10" id="KW-0735">Signal-anchor</keyword>
<keyword evidence="5 10" id="KW-0812">Transmembrane</keyword>
<evidence type="ECO:0000256" key="3">
    <source>
        <dbReference type="ARBA" id="ARBA00022676"/>
    </source>
</evidence>
<name>A0A1X0NFR4_9TRYP</name>
<sequence>MARKAPRRSVIYGTLLLFLLVVVFIGHYYYAVDSVAKSSESHPNIPLAKNTSSRNTDSPDATMMKESLRYIPHSTLQTWKERDYLIVFGIPSVDIDERRRRRDLQRTTCWQFPGVARRPNNFTGAMLVLYVLARHPSHGFNYSTALEKEADEWHDIITLPMNDVLPSTNKTVAGKGHWGIAAEITMSRKTFLWFDLSIRLSLNASYIAKGDDDFFLRVPQFLSDLGLLPLKGIYWGVPIPARVPKGNSELRFRYAAGACYTLSRDVAEHFVSYEPLKRLVHLPYSKEREEEFVSLNMDAEDVMVARVLFVESRYTPLIYVNELPCRFQNIYNGAGEFTVNPKSVFIHHLQEGEYAMLMDRFGNGTTYRPRVRILPKRRVIKFLC</sequence>
<dbReference type="PANTHER" id="PTHR11214">
    <property type="entry name" value="BETA-1,3-N-ACETYLGLUCOSAMINYLTRANSFERASE"/>
    <property type="match status" value="1"/>
</dbReference>
<evidence type="ECO:0000256" key="10">
    <source>
        <dbReference type="RuleBase" id="RU363063"/>
    </source>
</evidence>
<dbReference type="GO" id="GO:0016758">
    <property type="term" value="F:hexosyltransferase activity"/>
    <property type="evidence" value="ECO:0007669"/>
    <property type="project" value="InterPro"/>
</dbReference>
<feature type="compositionally biased region" description="Polar residues" evidence="11">
    <location>
        <begin position="49"/>
        <end position="59"/>
    </location>
</feature>
<evidence type="ECO:0000313" key="13">
    <source>
        <dbReference type="Proteomes" id="UP000192257"/>
    </source>
</evidence>
<protein>
    <recommendedName>
        <fullName evidence="10">Hexosyltransferase</fullName>
        <ecNumber evidence="10">2.4.1.-</ecNumber>
    </recommendedName>
</protein>
<evidence type="ECO:0000256" key="1">
    <source>
        <dbReference type="ARBA" id="ARBA00004323"/>
    </source>
</evidence>
<evidence type="ECO:0000256" key="11">
    <source>
        <dbReference type="SAM" id="MobiDB-lite"/>
    </source>
</evidence>
<dbReference type="PANTHER" id="PTHR11214:SF351">
    <property type="entry name" value="BETA-1,3-GALACTOSYLTRANSFERASE PVG3"/>
    <property type="match status" value="1"/>
</dbReference>
<dbReference type="InterPro" id="IPR002659">
    <property type="entry name" value="Glyco_trans_31"/>
</dbReference>
<keyword evidence="13" id="KW-1185">Reference proteome</keyword>
<keyword evidence="8 10" id="KW-0333">Golgi apparatus</keyword>
<dbReference type="EMBL" id="NBCO01000099">
    <property type="protein sequence ID" value="ORC82091.1"/>
    <property type="molecule type" value="Genomic_DNA"/>
</dbReference>
<dbReference type="OrthoDB" id="252344at2759"/>
<dbReference type="GeneID" id="39991366"/>
<dbReference type="VEuPathDB" id="TriTrypDB:TM35_000991000"/>
<evidence type="ECO:0000256" key="7">
    <source>
        <dbReference type="ARBA" id="ARBA00022989"/>
    </source>
</evidence>
<keyword evidence="7 10" id="KW-1133">Transmembrane helix</keyword>
<keyword evidence="3 10" id="KW-0328">Glycosyltransferase</keyword>
<evidence type="ECO:0000256" key="8">
    <source>
        <dbReference type="ARBA" id="ARBA00023034"/>
    </source>
</evidence>
<comment type="caution">
    <text evidence="12">The sequence shown here is derived from an EMBL/GenBank/DDBJ whole genome shotgun (WGS) entry which is preliminary data.</text>
</comment>
<evidence type="ECO:0000256" key="5">
    <source>
        <dbReference type="ARBA" id="ARBA00022692"/>
    </source>
</evidence>
<reference evidence="12 13" key="1">
    <citation type="submission" date="2017-03" db="EMBL/GenBank/DDBJ databases">
        <title>An alternative strategy for trypanosome survival in the mammalian bloodstream revealed through genome and transcriptome analysis of the ubiquitous bovine parasite Trypanosoma (Megatrypanum) theileri.</title>
        <authorList>
            <person name="Kelly S."/>
            <person name="Ivens A."/>
            <person name="Mott A."/>
            <person name="O'Neill E."/>
            <person name="Emms D."/>
            <person name="Macleod O."/>
            <person name="Voorheis P."/>
            <person name="Matthews J."/>
            <person name="Matthews K."/>
            <person name="Carrington M."/>
        </authorList>
    </citation>
    <scope>NUCLEOTIDE SEQUENCE [LARGE SCALE GENOMIC DNA]</scope>
    <source>
        <strain evidence="12">Edinburgh</strain>
    </source>
</reference>
<dbReference type="RefSeq" id="XP_028877115.1">
    <property type="nucleotide sequence ID" value="XM_029031586.1"/>
</dbReference>
<dbReference type="EC" id="2.4.1.-" evidence="10"/>
<proteinExistence type="inferred from homology"/>
<comment type="subcellular location">
    <subcellularLocation>
        <location evidence="1 10">Golgi apparatus membrane</location>
        <topology evidence="1 10">Single-pass type II membrane protein</topology>
    </subcellularLocation>
</comment>
<organism evidence="12 13">
    <name type="scientific">Trypanosoma theileri</name>
    <dbReference type="NCBI Taxonomy" id="67003"/>
    <lineage>
        <taxon>Eukaryota</taxon>
        <taxon>Discoba</taxon>
        <taxon>Euglenozoa</taxon>
        <taxon>Kinetoplastea</taxon>
        <taxon>Metakinetoplastina</taxon>
        <taxon>Trypanosomatida</taxon>
        <taxon>Trypanosomatidae</taxon>
        <taxon>Trypanosoma</taxon>
    </lineage>
</organism>
<evidence type="ECO:0000256" key="6">
    <source>
        <dbReference type="ARBA" id="ARBA00022968"/>
    </source>
</evidence>
<evidence type="ECO:0000256" key="2">
    <source>
        <dbReference type="ARBA" id="ARBA00008661"/>
    </source>
</evidence>
<evidence type="ECO:0000256" key="9">
    <source>
        <dbReference type="ARBA" id="ARBA00023136"/>
    </source>
</evidence>
<evidence type="ECO:0000256" key="4">
    <source>
        <dbReference type="ARBA" id="ARBA00022679"/>
    </source>
</evidence>
<feature type="transmembrane region" description="Helical" evidence="10">
    <location>
        <begin position="12"/>
        <end position="30"/>
    </location>
</feature>
<dbReference type="Proteomes" id="UP000192257">
    <property type="component" value="Unassembled WGS sequence"/>
</dbReference>
<dbReference type="GO" id="GO:0000139">
    <property type="term" value="C:Golgi membrane"/>
    <property type="evidence" value="ECO:0007669"/>
    <property type="project" value="UniProtKB-SubCell"/>
</dbReference>
<keyword evidence="9 10" id="KW-0472">Membrane</keyword>
<gene>
    <name evidence="12" type="ORF">TM35_000991000</name>
</gene>
<feature type="region of interest" description="Disordered" evidence="11">
    <location>
        <begin position="40"/>
        <end position="59"/>
    </location>
</feature>
<evidence type="ECO:0000313" key="12">
    <source>
        <dbReference type="EMBL" id="ORC82091.1"/>
    </source>
</evidence>
<keyword evidence="4 12" id="KW-0808">Transferase</keyword>